<reference evidence="2 3" key="1">
    <citation type="submission" date="2012-04" db="EMBL/GenBank/DDBJ databases">
        <title>The Genome Sequence of Saprolegnia declina VS20.</title>
        <authorList>
            <consortium name="The Broad Institute Genome Sequencing Platform"/>
            <person name="Russ C."/>
            <person name="Nusbaum C."/>
            <person name="Tyler B."/>
            <person name="van West P."/>
            <person name="Dieguez-Uribeondo J."/>
            <person name="de Bruijn I."/>
            <person name="Tripathy S."/>
            <person name="Jiang R."/>
            <person name="Young S.K."/>
            <person name="Zeng Q."/>
            <person name="Gargeya S."/>
            <person name="Fitzgerald M."/>
            <person name="Haas B."/>
            <person name="Abouelleil A."/>
            <person name="Alvarado L."/>
            <person name="Arachchi H.M."/>
            <person name="Berlin A."/>
            <person name="Chapman S.B."/>
            <person name="Goldberg J."/>
            <person name="Griggs A."/>
            <person name="Gujja S."/>
            <person name="Hansen M."/>
            <person name="Howarth C."/>
            <person name="Imamovic A."/>
            <person name="Larimer J."/>
            <person name="McCowen C."/>
            <person name="Montmayeur A."/>
            <person name="Murphy C."/>
            <person name="Neiman D."/>
            <person name="Pearson M."/>
            <person name="Priest M."/>
            <person name="Roberts A."/>
            <person name="Saif S."/>
            <person name="Shea T."/>
            <person name="Sisk P."/>
            <person name="Sykes S."/>
            <person name="Wortman J."/>
            <person name="Nusbaum C."/>
            <person name="Birren B."/>
        </authorList>
    </citation>
    <scope>NUCLEOTIDE SEQUENCE [LARGE SCALE GENOMIC DNA]</scope>
    <source>
        <strain evidence="2 3">VS20</strain>
    </source>
</reference>
<evidence type="ECO:0000313" key="3">
    <source>
        <dbReference type="Proteomes" id="UP000030762"/>
    </source>
</evidence>
<protein>
    <recommendedName>
        <fullName evidence="4">START domain-containing protein</fullName>
    </recommendedName>
</protein>
<feature type="compositionally biased region" description="Low complexity" evidence="1">
    <location>
        <begin position="35"/>
        <end position="50"/>
    </location>
</feature>
<accession>T0R1V3</accession>
<dbReference type="OrthoDB" id="73842at2759"/>
<dbReference type="VEuPathDB" id="FungiDB:SDRG_16181"/>
<organism evidence="2 3">
    <name type="scientific">Saprolegnia diclina (strain VS20)</name>
    <dbReference type="NCBI Taxonomy" id="1156394"/>
    <lineage>
        <taxon>Eukaryota</taxon>
        <taxon>Sar</taxon>
        <taxon>Stramenopiles</taxon>
        <taxon>Oomycota</taxon>
        <taxon>Saprolegniomycetes</taxon>
        <taxon>Saprolegniales</taxon>
        <taxon>Saprolegniaceae</taxon>
        <taxon>Saprolegnia</taxon>
    </lineage>
</organism>
<dbReference type="AlphaFoldDB" id="T0R1V3"/>
<name>T0R1V3_SAPDV</name>
<sequence length="371" mass="41467">MTSISLLPNEKADDISIATISAFLAPTVDFGDTTSSSSSSSASSPASSSSLKRGYQRPKQEIDALRITHAKLQRHLHTLQARLANVPAAALPWQARAIEQATGVQRAMHENLRLKSVVLERSQVIETLQRVLSKHPSILVDDGSWMQCALGATDRTQHLEQLLRTQYDKRSREWIRHGLYDVRDVCLEQHRAYVDRSSGETISLVCLLSRKVPLSVQEMSDVLWCSKSQRTNNQVLQAFHDSLVYFREMIHLPPPASSQIEVRTALRRYVESDGSVVHAWQTIADDQLHPVDERHVIGQREGWTTIHAVDGGAFVQVCVQLSLPARLVSAEAMTTEALGTLILQTTEANCARFCSQLDRAMQSCLRKQTRV</sequence>
<proteinExistence type="predicted"/>
<dbReference type="RefSeq" id="XP_008620602.1">
    <property type="nucleotide sequence ID" value="XM_008622380.1"/>
</dbReference>
<keyword evidence="3" id="KW-1185">Reference proteome</keyword>
<evidence type="ECO:0000313" key="2">
    <source>
        <dbReference type="EMBL" id="EQC25963.1"/>
    </source>
</evidence>
<dbReference type="Proteomes" id="UP000030762">
    <property type="component" value="Unassembled WGS sequence"/>
</dbReference>
<dbReference type="GeneID" id="19956908"/>
<evidence type="ECO:0008006" key="4">
    <source>
        <dbReference type="Google" id="ProtNLM"/>
    </source>
</evidence>
<dbReference type="eggNOG" id="ENOG502SE2K">
    <property type="taxonomic scope" value="Eukaryota"/>
</dbReference>
<dbReference type="InParanoid" id="T0R1V3"/>
<evidence type="ECO:0000256" key="1">
    <source>
        <dbReference type="SAM" id="MobiDB-lite"/>
    </source>
</evidence>
<gene>
    <name evidence="2" type="ORF">SDRG_16181</name>
</gene>
<feature type="region of interest" description="Disordered" evidence="1">
    <location>
        <begin position="33"/>
        <end position="57"/>
    </location>
</feature>
<dbReference type="EMBL" id="JH767248">
    <property type="protein sequence ID" value="EQC25963.1"/>
    <property type="molecule type" value="Genomic_DNA"/>
</dbReference>